<evidence type="ECO:0000256" key="3">
    <source>
        <dbReference type="ARBA" id="ARBA00022475"/>
    </source>
</evidence>
<dbReference type="GO" id="GO:0005886">
    <property type="term" value="C:plasma membrane"/>
    <property type="evidence" value="ECO:0007669"/>
    <property type="project" value="UniProtKB-SubCell"/>
</dbReference>
<feature type="transmembrane region" description="Helical" evidence="7">
    <location>
        <begin position="837"/>
        <end position="860"/>
    </location>
</feature>
<dbReference type="InterPro" id="IPR006059">
    <property type="entry name" value="SBP"/>
</dbReference>
<keyword evidence="2 7" id="KW-0813">Transport</keyword>
<dbReference type="PANTHER" id="PTHR30193">
    <property type="entry name" value="ABC TRANSPORTER PERMEASE PROTEIN"/>
    <property type="match status" value="1"/>
</dbReference>
<feature type="transmembrane region" description="Helical" evidence="7">
    <location>
        <begin position="668"/>
        <end position="688"/>
    </location>
</feature>
<dbReference type="InterPro" id="IPR000515">
    <property type="entry name" value="MetI-like"/>
</dbReference>
<keyword evidence="3" id="KW-1003">Cell membrane</keyword>
<sequence length="871" mass="99082">MIGKRYNDDSPCLRGAVSLRLAIVLFLLLIVVLAIWTQRSTHSDVRADGRIELVFWGNPRLTDQMMPVLRAFEKEYPEYKVIYSVPVTKDVVGDAQRLLSAIAGGVPPDVVFFDRFAVGEWAAKDAFEDLTPWLENQSLDDPLRIDPSEFYQFALEEASYAKPNSGSEAHLYGLPVTVDFRMLYINADLLRQQGYQDTDGNIVPPKNWQQLREYATFLSRFKNPNKPEEGLERIGFAPNIGNSWLYLYAWQAGGEFLDPTRTQVTMDSPEVVRALKYMTDIYDDLGGFKNVEAYRSSFQYEGAMDPFLTGQVAMKIDGNWALDLIAAHKRDMDFVITAPPMPQDRLDAGHKPLTWSGGYAYVMPTTSRQKEGAFKLMQFLLTDKTLRYMEQEYKEGQESAGNLYLPRGSAKRKLFEQVLDEEVFNNPDMPNTFKSAYQQIRDIGPNTYIRPVTPVGQLLWNKHVEGYESAVQHNQERVAEPALAELREKHPSLTGVERKEKLGEIEARIAMQNVQSSVQERLDAVLSPPVGSTVAWRPYLIGYGILCILPFVAIFIAYRKKRNTRHYRAGEVGWALFFASPWFLAMIIFIAGPILFSVVISFTSYDVLGNARYVGFDNYASLPADDLFSKSLGNTLYMLLRVPLSMALGLAIAIMLRKSFRGIGTFRTIFYLPAIMPVVATSFLWLWFLNPQNGIVNQILDWSFNTAPFEWLENHIVGQQVTAPNWLQEAGWAKPAMIMMHLWTAGGAMIIWLAGLQAIPKSLYEAARIDGAGPWKQFVHITLPMLTPYILFNLIMGTISTLQIFNEAFIMTQGGPENSTLFYAYYLFKQSFQYFRMGYASAMAWVLFTIVLLLTILKLWSSKKWVHYQSE</sequence>
<comment type="similarity">
    <text evidence="7">Belongs to the binding-protein-dependent transport system permease family.</text>
</comment>
<dbReference type="CDD" id="cd06261">
    <property type="entry name" value="TM_PBP2"/>
    <property type="match status" value="1"/>
</dbReference>
<evidence type="ECO:0000313" key="9">
    <source>
        <dbReference type="EMBL" id="BDS06651.1"/>
    </source>
</evidence>
<evidence type="ECO:0000256" key="2">
    <source>
        <dbReference type="ARBA" id="ARBA00022448"/>
    </source>
</evidence>
<proteinExistence type="inferred from homology"/>
<accession>A0AAT9FKZ5</accession>
<comment type="subcellular location">
    <subcellularLocation>
        <location evidence="1 7">Cell membrane</location>
        <topology evidence="1 7">Multi-pass membrane protein</topology>
    </subcellularLocation>
</comment>
<feature type="domain" description="ABC transmembrane type-1" evidence="8">
    <location>
        <begin position="631"/>
        <end position="858"/>
    </location>
</feature>
<protein>
    <recommendedName>
        <fullName evidence="8">ABC transmembrane type-1 domain-containing protein</fullName>
    </recommendedName>
</protein>
<keyword evidence="6 7" id="KW-0472">Membrane</keyword>
<dbReference type="Pfam" id="PF00528">
    <property type="entry name" value="BPD_transp_1"/>
    <property type="match status" value="1"/>
</dbReference>
<evidence type="ECO:0000256" key="1">
    <source>
        <dbReference type="ARBA" id="ARBA00004651"/>
    </source>
</evidence>
<feature type="transmembrane region" description="Helical" evidence="7">
    <location>
        <begin position="786"/>
        <end position="805"/>
    </location>
</feature>
<dbReference type="PROSITE" id="PS50928">
    <property type="entry name" value="ABC_TM1"/>
    <property type="match status" value="1"/>
</dbReference>
<feature type="transmembrane region" description="Helical" evidence="7">
    <location>
        <begin position="736"/>
        <end position="759"/>
    </location>
</feature>
<dbReference type="AlphaFoldDB" id="A0AAT9FKZ5"/>
<dbReference type="InterPro" id="IPR051393">
    <property type="entry name" value="ABC_transporter_permease"/>
</dbReference>
<gene>
    <name evidence="9" type="ORF">NT6N_16910</name>
</gene>
<reference evidence="9" key="1">
    <citation type="submission" date="2024-07" db="EMBL/GenBank/DDBJ databases">
        <title>Complete genome sequence of Verrucomicrobiaceae bacterium NT6N.</title>
        <authorList>
            <person name="Huang C."/>
            <person name="Takami H."/>
            <person name="Hamasaki K."/>
        </authorList>
    </citation>
    <scope>NUCLEOTIDE SEQUENCE</scope>
    <source>
        <strain evidence="9">NT6N</strain>
    </source>
</reference>
<evidence type="ECO:0000256" key="7">
    <source>
        <dbReference type="RuleBase" id="RU363032"/>
    </source>
</evidence>
<keyword evidence="5 7" id="KW-1133">Transmembrane helix</keyword>
<evidence type="ECO:0000256" key="6">
    <source>
        <dbReference type="ARBA" id="ARBA00023136"/>
    </source>
</evidence>
<feature type="transmembrane region" description="Helical" evidence="7">
    <location>
        <begin position="12"/>
        <end position="36"/>
    </location>
</feature>
<feature type="transmembrane region" description="Helical" evidence="7">
    <location>
        <begin position="579"/>
        <end position="602"/>
    </location>
</feature>
<dbReference type="EMBL" id="AP026866">
    <property type="protein sequence ID" value="BDS06651.1"/>
    <property type="molecule type" value="Genomic_DNA"/>
</dbReference>
<dbReference type="Gene3D" id="3.40.190.10">
    <property type="entry name" value="Periplasmic binding protein-like II"/>
    <property type="match status" value="1"/>
</dbReference>
<dbReference type="KEGG" id="osu:NT6N_16910"/>
<name>A0AAT9FKZ5_9BACT</name>
<feature type="transmembrane region" description="Helical" evidence="7">
    <location>
        <begin position="536"/>
        <end position="558"/>
    </location>
</feature>
<evidence type="ECO:0000259" key="8">
    <source>
        <dbReference type="PROSITE" id="PS50928"/>
    </source>
</evidence>
<dbReference type="SUPFAM" id="SSF53850">
    <property type="entry name" value="Periplasmic binding protein-like II"/>
    <property type="match status" value="1"/>
</dbReference>
<evidence type="ECO:0000256" key="4">
    <source>
        <dbReference type="ARBA" id="ARBA00022692"/>
    </source>
</evidence>
<dbReference type="Gene3D" id="1.10.3720.10">
    <property type="entry name" value="MetI-like"/>
    <property type="match status" value="1"/>
</dbReference>
<evidence type="ECO:0000256" key="5">
    <source>
        <dbReference type="ARBA" id="ARBA00022989"/>
    </source>
</evidence>
<dbReference type="SUPFAM" id="SSF160964">
    <property type="entry name" value="MalF N-terminal region-like"/>
    <property type="match status" value="1"/>
</dbReference>
<organism evidence="9">
    <name type="scientific">Oceaniferula spumae</name>
    <dbReference type="NCBI Taxonomy" id="2979115"/>
    <lineage>
        <taxon>Bacteria</taxon>
        <taxon>Pseudomonadati</taxon>
        <taxon>Verrucomicrobiota</taxon>
        <taxon>Verrucomicrobiia</taxon>
        <taxon>Verrucomicrobiales</taxon>
        <taxon>Verrucomicrobiaceae</taxon>
        <taxon>Oceaniferula</taxon>
    </lineage>
</organism>
<dbReference type="InterPro" id="IPR035906">
    <property type="entry name" value="MetI-like_sf"/>
</dbReference>
<dbReference type="SUPFAM" id="SSF161098">
    <property type="entry name" value="MetI-like"/>
    <property type="match status" value="1"/>
</dbReference>
<feature type="transmembrane region" description="Helical" evidence="7">
    <location>
        <begin position="636"/>
        <end position="656"/>
    </location>
</feature>
<dbReference type="PANTHER" id="PTHR30193:SF1">
    <property type="entry name" value="ABC TRANSPORTER PERMEASE PROTEIN YESP-RELATED"/>
    <property type="match status" value="1"/>
</dbReference>
<dbReference type="GO" id="GO:0055085">
    <property type="term" value="P:transmembrane transport"/>
    <property type="evidence" value="ECO:0007669"/>
    <property type="project" value="InterPro"/>
</dbReference>
<dbReference type="Pfam" id="PF01547">
    <property type="entry name" value="SBP_bac_1"/>
    <property type="match status" value="1"/>
</dbReference>
<keyword evidence="4 7" id="KW-0812">Transmembrane</keyword>